<feature type="transmembrane region" description="Helical" evidence="6">
    <location>
        <begin position="262"/>
        <end position="281"/>
    </location>
</feature>
<evidence type="ECO:0000256" key="4">
    <source>
        <dbReference type="ARBA" id="ARBA00023136"/>
    </source>
</evidence>
<evidence type="ECO:0000256" key="3">
    <source>
        <dbReference type="ARBA" id="ARBA00022679"/>
    </source>
</evidence>
<feature type="transmembrane region" description="Helical" evidence="6">
    <location>
        <begin position="367"/>
        <end position="385"/>
    </location>
</feature>
<evidence type="ECO:0000313" key="7">
    <source>
        <dbReference type="Proteomes" id="UP000887581"/>
    </source>
</evidence>
<dbReference type="GO" id="GO:0006646">
    <property type="term" value="P:phosphatidylethanolamine biosynthetic process"/>
    <property type="evidence" value="ECO:0007669"/>
    <property type="project" value="TreeGrafter"/>
</dbReference>
<evidence type="ECO:0000256" key="6">
    <source>
        <dbReference type="SAM" id="Phobius"/>
    </source>
</evidence>
<dbReference type="InterPro" id="IPR043130">
    <property type="entry name" value="CDP-OH_PTrfase_TM_dom"/>
</dbReference>
<feature type="transmembrane region" description="Helical" evidence="6">
    <location>
        <begin position="230"/>
        <end position="250"/>
    </location>
</feature>
<dbReference type="WBParaSite" id="sdigi.contig222.g6307.t1">
    <property type="protein sequence ID" value="sdigi.contig222.g6307.t1"/>
    <property type="gene ID" value="sdigi.contig222.g6307"/>
</dbReference>
<comment type="subcellular location">
    <subcellularLocation>
        <location evidence="1">Membrane</location>
    </subcellularLocation>
</comment>
<proteinExistence type="inferred from homology"/>
<dbReference type="Gene3D" id="1.20.120.1760">
    <property type="match status" value="1"/>
</dbReference>
<dbReference type="PANTHER" id="PTHR10414:SF41">
    <property type="entry name" value="CHOLINE_ETHANOLAMINEPHOSPHOTRANSFERASE 1-LIKE"/>
    <property type="match status" value="1"/>
</dbReference>
<feature type="transmembrane region" description="Helical" evidence="6">
    <location>
        <begin position="397"/>
        <end position="417"/>
    </location>
</feature>
<dbReference type="InterPro" id="IPR000462">
    <property type="entry name" value="CDP-OH_P_trans"/>
</dbReference>
<dbReference type="InterPro" id="IPR048254">
    <property type="entry name" value="CDP_ALCOHOL_P_TRANSF_CS"/>
</dbReference>
<protein>
    <submittedName>
        <fullName evidence="8">CDP-alcohol phosphatidyltransferase</fullName>
    </submittedName>
</protein>
<dbReference type="PANTHER" id="PTHR10414">
    <property type="entry name" value="ETHANOLAMINEPHOSPHOTRANSFERASE"/>
    <property type="match status" value="1"/>
</dbReference>
<keyword evidence="3 5" id="KW-0808">Transferase</keyword>
<evidence type="ECO:0000256" key="2">
    <source>
        <dbReference type="ARBA" id="ARBA00010441"/>
    </source>
</evidence>
<dbReference type="InterPro" id="IPR014472">
    <property type="entry name" value="CHOPT"/>
</dbReference>
<keyword evidence="7" id="KW-1185">Reference proteome</keyword>
<accession>A0A915PS52</accession>
<dbReference type="GO" id="GO:0004142">
    <property type="term" value="F:diacylglycerol cholinephosphotransferase activity"/>
    <property type="evidence" value="ECO:0007669"/>
    <property type="project" value="TreeGrafter"/>
</dbReference>
<dbReference type="AlphaFoldDB" id="A0A915PS52"/>
<dbReference type="GO" id="GO:0005789">
    <property type="term" value="C:endoplasmic reticulum membrane"/>
    <property type="evidence" value="ECO:0007669"/>
    <property type="project" value="TreeGrafter"/>
</dbReference>
<organism evidence="7 8">
    <name type="scientific">Setaria digitata</name>
    <dbReference type="NCBI Taxonomy" id="48799"/>
    <lineage>
        <taxon>Eukaryota</taxon>
        <taxon>Metazoa</taxon>
        <taxon>Ecdysozoa</taxon>
        <taxon>Nematoda</taxon>
        <taxon>Chromadorea</taxon>
        <taxon>Rhabditida</taxon>
        <taxon>Spirurina</taxon>
        <taxon>Spiruromorpha</taxon>
        <taxon>Filarioidea</taxon>
        <taxon>Setariidae</taxon>
        <taxon>Setaria</taxon>
    </lineage>
</organism>
<dbReference type="Proteomes" id="UP000887581">
    <property type="component" value="Unplaced"/>
</dbReference>
<dbReference type="PROSITE" id="PS00379">
    <property type="entry name" value="CDP_ALCOHOL_P_TRANSF"/>
    <property type="match status" value="1"/>
</dbReference>
<evidence type="ECO:0000256" key="5">
    <source>
        <dbReference type="RuleBase" id="RU003750"/>
    </source>
</evidence>
<dbReference type="GO" id="GO:0004307">
    <property type="term" value="F:ethanolaminephosphotransferase activity"/>
    <property type="evidence" value="ECO:0007669"/>
    <property type="project" value="TreeGrafter"/>
</dbReference>
<feature type="transmembrane region" description="Helical" evidence="6">
    <location>
        <begin position="451"/>
        <end position="473"/>
    </location>
</feature>
<keyword evidence="4 6" id="KW-0472">Membrane</keyword>
<comment type="similarity">
    <text evidence="2 5">Belongs to the CDP-alcohol phosphatidyltransferase class-I family.</text>
</comment>
<evidence type="ECO:0000256" key="1">
    <source>
        <dbReference type="ARBA" id="ARBA00004370"/>
    </source>
</evidence>
<reference evidence="8" key="1">
    <citation type="submission" date="2022-11" db="UniProtKB">
        <authorList>
            <consortium name="WormBaseParasite"/>
        </authorList>
    </citation>
    <scope>IDENTIFICATION</scope>
</reference>
<keyword evidence="6" id="KW-0812">Transmembrane</keyword>
<feature type="transmembrane region" description="Helical" evidence="6">
    <location>
        <begin position="137"/>
        <end position="156"/>
    </location>
</feature>
<evidence type="ECO:0000313" key="8">
    <source>
        <dbReference type="WBParaSite" id="sdigi.contig222.g6307.t1"/>
    </source>
</evidence>
<name>A0A915PS52_9BILA</name>
<sequence>MDADGRSRRVPPFWTSVGQTRGVMNGEERNYGWARPTSRHLSREFERRYGVRNSRNFVRKYSYRARFERTMEYVKWSVRNAWEDYLEGDCHLRVAQMDRLRQHKYSAVDISWLDEYCMKRFWEYVVQFYPMWISPNVITVSGFFINLVTVLILACFSYDAKIAASSWAYFQAAVGLFLYQTLDATDGKQARRTGSSSPLGELLDHGCDAMSQVLVTLNICYAMLLGQERYVVLFVTVSSVTLFYCAHWSTYCTGRLKFAKQVPLFIFDVILLEFNTHPMVYQKLSQIMLHFCRFDVTEAQMTILVVLLVTSIFGTGFWTEQFLHISLKYVAVFISGLMCISQIGDYLVNVVTGGVGKNGSTVADTSVLSPLIPLLMMITPFCMIYSKSVTAVYDDHITLFALCFGAVSTKATMRLILAHMSRSELAMWDWIYLSPLMMMLNQYYDMPLNEFYLLVCATVYAYASLSLYCVMIIRQLCAHLKVYCFSLKPLNEPSEKVAR</sequence>
<feature type="transmembrane region" description="Helical" evidence="6">
    <location>
        <begin position="301"/>
        <end position="319"/>
    </location>
</feature>
<keyword evidence="6" id="KW-1133">Transmembrane helix</keyword>
<dbReference type="Pfam" id="PF01066">
    <property type="entry name" value="CDP-OH_P_transf"/>
    <property type="match status" value="1"/>
</dbReference>
<dbReference type="GO" id="GO:0005794">
    <property type="term" value="C:Golgi apparatus"/>
    <property type="evidence" value="ECO:0007669"/>
    <property type="project" value="TreeGrafter"/>
</dbReference>
<feature type="transmembrane region" description="Helical" evidence="6">
    <location>
        <begin position="326"/>
        <end position="347"/>
    </location>
</feature>